<dbReference type="PANTHER" id="PTHR31727">
    <property type="entry name" value="OLEOYL-ACYL CARRIER PROTEIN THIOESTERASE 1, CHLOROPLASTIC"/>
    <property type="match status" value="1"/>
</dbReference>
<keyword evidence="3" id="KW-0378">Hydrolase</keyword>
<name>A0A2T3G5T9_9FIRM</name>
<keyword evidence="6" id="KW-0443">Lipid metabolism</keyword>
<evidence type="ECO:0000313" key="10">
    <source>
        <dbReference type="EMBL" id="BCL59010.1"/>
    </source>
</evidence>
<feature type="domain" description="Acyl-ACP thioesterase-like C-terminal" evidence="9">
    <location>
        <begin position="149"/>
        <end position="227"/>
    </location>
</feature>
<comment type="similarity">
    <text evidence="1">Belongs to the acyl-ACP thioesterase family.</text>
</comment>
<dbReference type="Proteomes" id="UP000240974">
    <property type="component" value="Unassembled WGS sequence"/>
</dbReference>
<evidence type="ECO:0000313" key="13">
    <source>
        <dbReference type="Proteomes" id="UP000593842"/>
    </source>
</evidence>
<sequence>MKNSETFERYEIEYQNADYYGEYKYADLLSKLSNLATKNAMEIGLWKESFNGKYGWVLVKQTVKLKRPLLVGEELIVSTRAKGERKIQYFRTYDLKINDEVVGGIYSIWTLIDIEKRRIVRPQKVGITIPECEEYSSFVEKYEPLLDIETQKVQTREVMYSDIDLNKHMNNARYLEWVMDLLPQNVLEKYFIGEMTMHYQKEIAPESIVDLYYGQEDDHFKIEFKIAEQIHFVISGRFKEKKE</sequence>
<proteinExistence type="inferred from homology"/>
<evidence type="ECO:0000256" key="4">
    <source>
        <dbReference type="ARBA" id="ARBA00022832"/>
    </source>
</evidence>
<dbReference type="Gene3D" id="3.10.129.10">
    <property type="entry name" value="Hotdog Thioesterase"/>
    <property type="match status" value="1"/>
</dbReference>
<evidence type="ECO:0000256" key="7">
    <source>
        <dbReference type="ARBA" id="ARBA00023160"/>
    </source>
</evidence>
<evidence type="ECO:0000256" key="1">
    <source>
        <dbReference type="ARBA" id="ARBA00006500"/>
    </source>
</evidence>
<reference evidence="10" key="2">
    <citation type="journal article" date="2020" name="Microbiol. Resour. Announc.">
        <title>Complete Genome Sequence of Faecalibacillus intestinalis JCM 34082, Isolated from Feces from a Healthy Japanese Female.</title>
        <authorList>
            <person name="Sakamoto M."/>
            <person name="Ikeyama N."/>
            <person name="Toyoda A."/>
            <person name="Murakami T."/>
            <person name="Mori H."/>
            <person name="Ohkuma M."/>
        </authorList>
    </citation>
    <scope>NUCLEOTIDE SEQUENCE</scope>
    <source>
        <strain evidence="10">14EGH31</strain>
    </source>
</reference>
<keyword evidence="7" id="KW-0275">Fatty acid biosynthesis</keyword>
<dbReference type="EMBL" id="AP024085">
    <property type="protein sequence ID" value="BCL59010.1"/>
    <property type="molecule type" value="Genomic_DNA"/>
</dbReference>
<dbReference type="SUPFAM" id="SSF54637">
    <property type="entry name" value="Thioesterase/thiol ester dehydrase-isomerase"/>
    <property type="match status" value="2"/>
</dbReference>
<evidence type="ECO:0000259" key="8">
    <source>
        <dbReference type="Pfam" id="PF01643"/>
    </source>
</evidence>
<evidence type="ECO:0000313" key="11">
    <source>
        <dbReference type="EMBL" id="PST42879.1"/>
    </source>
</evidence>
<dbReference type="GO" id="GO:0000036">
    <property type="term" value="F:acyl carrier activity"/>
    <property type="evidence" value="ECO:0007669"/>
    <property type="project" value="TreeGrafter"/>
</dbReference>
<reference evidence="11 12" key="1">
    <citation type="journal article" date="2019" name="Int. J. Syst. Evol. Microbiol.">
        <title>Faecalibacillus intestinalis gen. nov., sp. nov. and Faecalibacillus faecis sp. nov., isolated from human faeces.</title>
        <authorList>
            <person name="Seo B."/>
            <person name="Jeon K."/>
            <person name="Baek I."/>
            <person name="Lee Y.M."/>
            <person name="Baek K."/>
            <person name="Ko G."/>
        </authorList>
    </citation>
    <scope>NUCLEOTIDE SEQUENCE [LARGE SCALE GENOMIC DNA]</scope>
    <source>
        <strain evidence="11 12">SNUG30099</strain>
    </source>
</reference>
<dbReference type="Proteomes" id="UP000593842">
    <property type="component" value="Chromosome"/>
</dbReference>
<dbReference type="KEGG" id="fit:Fi14EGH31_27220"/>
<dbReference type="GeneID" id="70581160"/>
<dbReference type="AlphaFoldDB" id="A0A2T3G5T9"/>
<feature type="domain" description="Acyl-ACP thioesterase N-terminal hotdog" evidence="8">
    <location>
        <begin position="8"/>
        <end position="121"/>
    </location>
</feature>
<keyword evidence="5" id="KW-0809">Transit peptide</keyword>
<dbReference type="Pfam" id="PF01643">
    <property type="entry name" value="Acyl-ACP_TE"/>
    <property type="match status" value="1"/>
</dbReference>
<dbReference type="PANTHER" id="PTHR31727:SF6">
    <property type="entry name" value="OLEOYL-ACYL CARRIER PROTEIN THIOESTERASE 1, CHLOROPLASTIC"/>
    <property type="match status" value="1"/>
</dbReference>
<evidence type="ECO:0000256" key="3">
    <source>
        <dbReference type="ARBA" id="ARBA00022801"/>
    </source>
</evidence>
<dbReference type="InterPro" id="IPR045023">
    <property type="entry name" value="FATA/B"/>
</dbReference>
<dbReference type="Pfam" id="PF20791">
    <property type="entry name" value="Acyl-ACP_TE_C"/>
    <property type="match status" value="1"/>
</dbReference>
<organism evidence="11 12">
    <name type="scientific">Faecalibacillus intestinalis</name>
    <dbReference type="NCBI Taxonomy" id="1982626"/>
    <lineage>
        <taxon>Bacteria</taxon>
        <taxon>Bacillati</taxon>
        <taxon>Bacillota</taxon>
        <taxon>Erysipelotrichia</taxon>
        <taxon>Erysipelotrichales</taxon>
        <taxon>Coprobacillaceae</taxon>
        <taxon>Faecalibacillus</taxon>
    </lineage>
</organism>
<keyword evidence="2" id="KW-0444">Lipid biosynthesis</keyword>
<reference evidence="13" key="3">
    <citation type="submission" date="2020-09" db="EMBL/GenBank/DDBJ databases">
        <title>Complete genome sequencing of Faecalibacillus intestinalis strain 14EGH31.</title>
        <authorList>
            <person name="Sakamoto M."/>
            <person name="Murakami T."/>
            <person name="Mori H."/>
        </authorList>
    </citation>
    <scope>NUCLEOTIDE SEQUENCE [LARGE SCALE GENOMIC DNA]</scope>
    <source>
        <strain evidence="13">14EGH31</strain>
    </source>
</reference>
<evidence type="ECO:0000256" key="5">
    <source>
        <dbReference type="ARBA" id="ARBA00022946"/>
    </source>
</evidence>
<dbReference type="GO" id="GO:0016297">
    <property type="term" value="F:fatty acyl-[ACP] hydrolase activity"/>
    <property type="evidence" value="ECO:0007669"/>
    <property type="project" value="InterPro"/>
</dbReference>
<evidence type="ECO:0000313" key="12">
    <source>
        <dbReference type="Proteomes" id="UP000240974"/>
    </source>
</evidence>
<dbReference type="InterPro" id="IPR049427">
    <property type="entry name" value="Acyl-ACP_TE_C"/>
</dbReference>
<evidence type="ECO:0000256" key="6">
    <source>
        <dbReference type="ARBA" id="ARBA00023098"/>
    </source>
</evidence>
<gene>
    <name evidence="11" type="ORF">C7U54_01705</name>
    <name evidence="10" type="ORF">Fi14EGH31_27220</name>
</gene>
<accession>A0A2T3G5T9</accession>
<dbReference type="InterPro" id="IPR029069">
    <property type="entry name" value="HotDog_dom_sf"/>
</dbReference>
<dbReference type="RefSeq" id="WP_022002593.1">
    <property type="nucleotide sequence ID" value="NZ_AP024085.1"/>
</dbReference>
<evidence type="ECO:0000259" key="9">
    <source>
        <dbReference type="Pfam" id="PF20791"/>
    </source>
</evidence>
<dbReference type="EMBL" id="PYLQ01000002">
    <property type="protein sequence ID" value="PST42879.1"/>
    <property type="molecule type" value="Genomic_DNA"/>
</dbReference>
<keyword evidence="4" id="KW-0276">Fatty acid metabolism</keyword>
<dbReference type="InterPro" id="IPR002864">
    <property type="entry name" value="Acyl-ACP_thioesterase_NHD"/>
</dbReference>
<protein>
    <submittedName>
        <fullName evidence="10">Acyl-ACP thioesterase</fullName>
    </submittedName>
</protein>
<evidence type="ECO:0000256" key="2">
    <source>
        <dbReference type="ARBA" id="ARBA00022516"/>
    </source>
</evidence>
<keyword evidence="12" id="KW-1185">Reference proteome</keyword>